<evidence type="ECO:0000256" key="2">
    <source>
        <dbReference type="ARBA" id="ARBA00003921"/>
    </source>
</evidence>
<dbReference type="Gene3D" id="3.90.78.10">
    <property type="entry name" value="UDP-N-acetylenolpyruvoylglucosamine reductase, C-terminal domain"/>
    <property type="match status" value="1"/>
</dbReference>
<evidence type="ECO:0000256" key="8">
    <source>
        <dbReference type="ARBA" id="ARBA00022827"/>
    </source>
</evidence>
<dbReference type="NCBIfam" id="NF010480">
    <property type="entry name" value="PRK13905.1"/>
    <property type="match status" value="1"/>
</dbReference>
<dbReference type="UniPathway" id="UPA00219"/>
<keyword evidence="10 16" id="KW-0133">Cell shape</keyword>
<dbReference type="Pfam" id="PF02873">
    <property type="entry name" value="MurB_C"/>
    <property type="match status" value="1"/>
</dbReference>
<dbReference type="Pfam" id="PF01565">
    <property type="entry name" value="FAD_binding_4"/>
    <property type="match status" value="1"/>
</dbReference>
<evidence type="ECO:0000256" key="14">
    <source>
        <dbReference type="ARBA" id="ARBA00023316"/>
    </source>
</evidence>
<keyword evidence="5 16" id="KW-0963">Cytoplasm</keyword>
<dbReference type="SUPFAM" id="SSF56176">
    <property type="entry name" value="FAD-binding/transporter-associated domain-like"/>
    <property type="match status" value="1"/>
</dbReference>
<dbReference type="GO" id="GO:0051301">
    <property type="term" value="P:cell division"/>
    <property type="evidence" value="ECO:0007669"/>
    <property type="project" value="UniProtKB-KW"/>
</dbReference>
<evidence type="ECO:0000256" key="5">
    <source>
        <dbReference type="ARBA" id="ARBA00022490"/>
    </source>
</evidence>
<name>A0A1G1Y5T4_9BACT</name>
<dbReference type="HAMAP" id="MF_00037">
    <property type="entry name" value="MurB"/>
    <property type="match status" value="1"/>
</dbReference>
<dbReference type="Proteomes" id="UP000178385">
    <property type="component" value="Unassembled WGS sequence"/>
</dbReference>
<gene>
    <name evidence="16" type="primary">murB</name>
    <name evidence="18" type="ORF">A2840_01150</name>
</gene>
<comment type="caution">
    <text evidence="18">The sequence shown here is derived from an EMBL/GenBank/DDBJ whole genome shotgun (WGS) entry which is preliminary data.</text>
</comment>
<keyword evidence="8 16" id="KW-0274">FAD</keyword>
<comment type="similarity">
    <text evidence="16">Belongs to the MurB family.</text>
</comment>
<dbReference type="InterPro" id="IPR003170">
    <property type="entry name" value="MurB"/>
</dbReference>
<dbReference type="AlphaFoldDB" id="A0A1G1Y5T4"/>
<comment type="catalytic activity">
    <reaction evidence="15 16">
        <text>UDP-N-acetyl-alpha-D-muramate + NADP(+) = UDP-N-acetyl-3-O-(1-carboxyvinyl)-alpha-D-glucosamine + NADPH + H(+)</text>
        <dbReference type="Rhea" id="RHEA:12248"/>
        <dbReference type="ChEBI" id="CHEBI:15378"/>
        <dbReference type="ChEBI" id="CHEBI:57783"/>
        <dbReference type="ChEBI" id="CHEBI:58349"/>
        <dbReference type="ChEBI" id="CHEBI:68483"/>
        <dbReference type="ChEBI" id="CHEBI:70757"/>
        <dbReference type="EC" id="1.3.1.98"/>
    </reaction>
</comment>
<protein>
    <recommendedName>
        <fullName evidence="16">UDP-N-acetylenolpyruvoylglucosamine reductase</fullName>
        <ecNumber evidence="16">1.3.1.98</ecNumber>
    </recommendedName>
    <alternativeName>
        <fullName evidence="16">UDP-N-acetylmuramate dehydrogenase</fullName>
    </alternativeName>
</protein>
<dbReference type="GO" id="GO:0008762">
    <property type="term" value="F:UDP-N-acetylmuramate dehydrogenase activity"/>
    <property type="evidence" value="ECO:0007669"/>
    <property type="project" value="UniProtKB-UniRule"/>
</dbReference>
<feature type="active site" evidence="16">
    <location>
        <position position="169"/>
    </location>
</feature>
<dbReference type="EMBL" id="MHIG01000011">
    <property type="protein sequence ID" value="OGY47611.1"/>
    <property type="molecule type" value="Genomic_DNA"/>
</dbReference>
<dbReference type="InterPro" id="IPR016169">
    <property type="entry name" value="FAD-bd_PCMH_sub2"/>
</dbReference>
<feature type="active site" evidence="16">
    <location>
        <position position="318"/>
    </location>
</feature>
<proteinExistence type="inferred from homology"/>
<evidence type="ECO:0000256" key="6">
    <source>
        <dbReference type="ARBA" id="ARBA00022618"/>
    </source>
</evidence>
<keyword evidence="9 16" id="KW-0521">NADP</keyword>
<evidence type="ECO:0000256" key="7">
    <source>
        <dbReference type="ARBA" id="ARBA00022630"/>
    </source>
</evidence>
<dbReference type="InterPro" id="IPR036635">
    <property type="entry name" value="MurB_C_sf"/>
</dbReference>
<evidence type="ECO:0000256" key="12">
    <source>
        <dbReference type="ARBA" id="ARBA00023002"/>
    </source>
</evidence>
<evidence type="ECO:0000313" key="18">
    <source>
        <dbReference type="EMBL" id="OGY47611.1"/>
    </source>
</evidence>
<evidence type="ECO:0000256" key="9">
    <source>
        <dbReference type="ARBA" id="ARBA00022857"/>
    </source>
</evidence>
<organism evidence="18 19">
    <name type="scientific">Candidatus Buchananbacteria bacterium RIFCSPHIGHO2_01_FULL_47_11b</name>
    <dbReference type="NCBI Taxonomy" id="1797537"/>
    <lineage>
        <taxon>Bacteria</taxon>
        <taxon>Candidatus Buchananiibacteriota</taxon>
    </lineage>
</organism>
<evidence type="ECO:0000313" key="19">
    <source>
        <dbReference type="Proteomes" id="UP000178385"/>
    </source>
</evidence>
<evidence type="ECO:0000256" key="10">
    <source>
        <dbReference type="ARBA" id="ARBA00022960"/>
    </source>
</evidence>
<evidence type="ECO:0000256" key="15">
    <source>
        <dbReference type="ARBA" id="ARBA00048914"/>
    </source>
</evidence>
<reference evidence="18 19" key="1">
    <citation type="journal article" date="2016" name="Nat. Commun.">
        <title>Thousands of microbial genomes shed light on interconnected biogeochemical processes in an aquifer system.</title>
        <authorList>
            <person name="Anantharaman K."/>
            <person name="Brown C.T."/>
            <person name="Hug L.A."/>
            <person name="Sharon I."/>
            <person name="Castelle C.J."/>
            <person name="Probst A.J."/>
            <person name="Thomas B.C."/>
            <person name="Singh A."/>
            <person name="Wilkins M.J."/>
            <person name="Karaoz U."/>
            <person name="Brodie E.L."/>
            <person name="Williams K.H."/>
            <person name="Hubbard S.S."/>
            <person name="Banfield J.F."/>
        </authorList>
    </citation>
    <scope>NUCLEOTIDE SEQUENCE [LARGE SCALE GENOMIC DNA]</scope>
</reference>
<dbReference type="InterPro" id="IPR016167">
    <property type="entry name" value="FAD-bd_PCMH_sub1"/>
</dbReference>
<dbReference type="GO" id="GO:0009252">
    <property type="term" value="P:peptidoglycan biosynthetic process"/>
    <property type="evidence" value="ECO:0007669"/>
    <property type="project" value="UniProtKB-UniRule"/>
</dbReference>
<feature type="active site" description="Proton donor" evidence="16">
    <location>
        <position position="219"/>
    </location>
</feature>
<evidence type="ECO:0000256" key="3">
    <source>
        <dbReference type="ARBA" id="ARBA00004496"/>
    </source>
</evidence>
<dbReference type="EC" id="1.3.1.98" evidence="16"/>
<dbReference type="GO" id="GO:0071555">
    <property type="term" value="P:cell wall organization"/>
    <property type="evidence" value="ECO:0007669"/>
    <property type="project" value="UniProtKB-KW"/>
</dbReference>
<comment type="subcellular location">
    <subcellularLocation>
        <location evidence="3 16">Cytoplasm</location>
    </subcellularLocation>
</comment>
<dbReference type="NCBIfam" id="TIGR00179">
    <property type="entry name" value="murB"/>
    <property type="match status" value="1"/>
</dbReference>
<evidence type="ECO:0000256" key="13">
    <source>
        <dbReference type="ARBA" id="ARBA00023306"/>
    </source>
</evidence>
<dbReference type="PANTHER" id="PTHR21071:SF4">
    <property type="entry name" value="UDP-N-ACETYLENOLPYRUVOYLGLUCOSAMINE REDUCTASE"/>
    <property type="match status" value="1"/>
</dbReference>
<dbReference type="InterPro" id="IPR036318">
    <property type="entry name" value="FAD-bd_PCMH-like_sf"/>
</dbReference>
<dbReference type="Gene3D" id="3.30.43.10">
    <property type="entry name" value="Uridine Diphospho-n-acetylenolpyruvylglucosamine Reductase, domain 2"/>
    <property type="match status" value="1"/>
</dbReference>
<dbReference type="InterPro" id="IPR016166">
    <property type="entry name" value="FAD-bd_PCMH"/>
</dbReference>
<keyword evidence="6 16" id="KW-0132">Cell division</keyword>
<dbReference type="SUPFAM" id="SSF56194">
    <property type="entry name" value="Uridine diphospho-N-Acetylenolpyruvylglucosamine reductase, MurB, C-terminal domain"/>
    <property type="match status" value="1"/>
</dbReference>
<dbReference type="GO" id="GO:0005829">
    <property type="term" value="C:cytosol"/>
    <property type="evidence" value="ECO:0007669"/>
    <property type="project" value="TreeGrafter"/>
</dbReference>
<comment type="function">
    <text evidence="2 16">Cell wall formation.</text>
</comment>
<keyword evidence="12 16" id="KW-0560">Oxidoreductase</keyword>
<dbReference type="PANTHER" id="PTHR21071">
    <property type="entry name" value="UDP-N-ACETYLENOLPYRUVOYLGLUCOSAMINE REDUCTASE"/>
    <property type="match status" value="1"/>
</dbReference>
<dbReference type="InterPro" id="IPR006094">
    <property type="entry name" value="Oxid_FAD_bind_N"/>
</dbReference>
<keyword evidence="13 16" id="KW-0131">Cell cycle</keyword>
<dbReference type="InterPro" id="IPR011601">
    <property type="entry name" value="MurB_C"/>
</dbReference>
<comment type="pathway">
    <text evidence="4 16">Cell wall biogenesis; peptidoglycan biosynthesis.</text>
</comment>
<evidence type="ECO:0000256" key="16">
    <source>
        <dbReference type="HAMAP-Rule" id="MF_00037"/>
    </source>
</evidence>
<dbReference type="Gene3D" id="3.30.465.10">
    <property type="match status" value="1"/>
</dbReference>
<keyword evidence="11 16" id="KW-0573">Peptidoglycan synthesis</keyword>
<dbReference type="GO" id="GO:0071949">
    <property type="term" value="F:FAD binding"/>
    <property type="evidence" value="ECO:0007669"/>
    <property type="project" value="InterPro"/>
</dbReference>
<keyword evidence="14 16" id="KW-0961">Cell wall biogenesis/degradation</keyword>
<feature type="domain" description="FAD-binding PCMH-type" evidence="17">
    <location>
        <begin position="27"/>
        <end position="190"/>
    </location>
</feature>
<evidence type="ECO:0000256" key="4">
    <source>
        <dbReference type="ARBA" id="ARBA00004752"/>
    </source>
</evidence>
<evidence type="ECO:0000256" key="1">
    <source>
        <dbReference type="ARBA" id="ARBA00001974"/>
    </source>
</evidence>
<accession>A0A1G1Y5T4</accession>
<keyword evidence="7 16" id="KW-0285">Flavoprotein</keyword>
<sequence length="324" mass="34992">MDSEKLKQVLGSKLKENEPLSQHTWFKIGGPARFFVAPKSSDELVEALTAAQDSAVPYFILGSGSNILVSDVGFDGLVIQPKNRGYLISDTIVSCEAGTIVVDVLAATLAAGLTGWPWAAGLPGTIGGAVRGNAGAYGKGMGDIVSKADVFHAGKVETMTRKDLKFSYRHSVIKEMSAVIVNVELQLEHGDIKADQQLVDQYNQRRKDTQPLELPNAGCVFKNVDLSKVEIDKKKVIKGLDITEAEFIEATKYGKLPVSYIVDHLGLKGKTIGGAQVSEKHGAFIVNIGDASAEHVIMLISDVKMHVRNELGIQLQEEVQYVGF</sequence>
<comment type="cofactor">
    <cofactor evidence="1 16">
        <name>FAD</name>
        <dbReference type="ChEBI" id="CHEBI:57692"/>
    </cofactor>
</comment>
<dbReference type="PROSITE" id="PS51387">
    <property type="entry name" value="FAD_PCMH"/>
    <property type="match status" value="1"/>
</dbReference>
<evidence type="ECO:0000259" key="17">
    <source>
        <dbReference type="PROSITE" id="PS51387"/>
    </source>
</evidence>
<dbReference type="GO" id="GO:0008360">
    <property type="term" value="P:regulation of cell shape"/>
    <property type="evidence" value="ECO:0007669"/>
    <property type="project" value="UniProtKB-KW"/>
</dbReference>
<evidence type="ECO:0000256" key="11">
    <source>
        <dbReference type="ARBA" id="ARBA00022984"/>
    </source>
</evidence>